<keyword evidence="4 6" id="KW-1133">Transmembrane helix</keyword>
<dbReference type="Gene3D" id="1.20.1250.20">
    <property type="entry name" value="MFS general substrate transporter like domains"/>
    <property type="match status" value="1"/>
</dbReference>
<comment type="subcellular location">
    <subcellularLocation>
        <location evidence="1">Membrane</location>
        <topology evidence="1">Multi-pass membrane protein</topology>
    </subcellularLocation>
</comment>
<proteinExistence type="inferred from homology"/>
<dbReference type="PANTHER" id="PTHR16172:SF41">
    <property type="entry name" value="MAJOR FACILITATOR SUPERFAMILY DOMAIN-CONTAINING PROTEIN 6-LIKE"/>
    <property type="match status" value="1"/>
</dbReference>
<keyword evidence="5 6" id="KW-0472">Membrane</keyword>
<evidence type="ECO:0000313" key="9">
    <source>
        <dbReference type="Proteomes" id="UP001054837"/>
    </source>
</evidence>
<comment type="similarity">
    <text evidence="2">Belongs to the major facilitator superfamily. MFSD6 family.</text>
</comment>
<feature type="transmembrane region" description="Helical" evidence="6">
    <location>
        <begin position="25"/>
        <end position="45"/>
    </location>
</feature>
<accession>A0AAV4NML3</accession>
<evidence type="ECO:0000256" key="4">
    <source>
        <dbReference type="ARBA" id="ARBA00022989"/>
    </source>
</evidence>
<name>A0AAV4NML3_9ARAC</name>
<evidence type="ECO:0000256" key="3">
    <source>
        <dbReference type="ARBA" id="ARBA00022692"/>
    </source>
</evidence>
<keyword evidence="3 6" id="KW-0812">Transmembrane</keyword>
<comment type="caution">
    <text evidence="8">The sequence shown here is derived from an EMBL/GenBank/DDBJ whole genome shotgun (WGS) entry which is preliminary data.</text>
</comment>
<dbReference type="EMBL" id="BPLQ01001852">
    <property type="protein sequence ID" value="GIX86042.1"/>
    <property type="molecule type" value="Genomic_DNA"/>
</dbReference>
<evidence type="ECO:0000259" key="7">
    <source>
        <dbReference type="Pfam" id="PF12832"/>
    </source>
</evidence>
<dbReference type="InterPro" id="IPR036259">
    <property type="entry name" value="MFS_trans_sf"/>
</dbReference>
<evidence type="ECO:0000256" key="6">
    <source>
        <dbReference type="SAM" id="Phobius"/>
    </source>
</evidence>
<evidence type="ECO:0000313" key="8">
    <source>
        <dbReference type="EMBL" id="GIX86042.1"/>
    </source>
</evidence>
<gene>
    <name evidence="8" type="primary">AVEN_199032_2</name>
    <name evidence="8" type="ORF">CDAR_285571</name>
</gene>
<dbReference type="Proteomes" id="UP001054837">
    <property type="component" value="Unassembled WGS sequence"/>
</dbReference>
<dbReference type="InterPro" id="IPR024989">
    <property type="entry name" value="MFS_assoc_dom"/>
</dbReference>
<feature type="transmembrane region" description="Helical" evidence="6">
    <location>
        <begin position="235"/>
        <end position="256"/>
    </location>
</feature>
<feature type="transmembrane region" description="Helical" evidence="6">
    <location>
        <begin position="57"/>
        <end position="74"/>
    </location>
</feature>
<feature type="transmembrane region" description="Helical" evidence="6">
    <location>
        <begin position="191"/>
        <end position="215"/>
    </location>
</feature>
<dbReference type="AlphaFoldDB" id="A0AAV4NML3"/>
<evidence type="ECO:0000256" key="1">
    <source>
        <dbReference type="ARBA" id="ARBA00004141"/>
    </source>
</evidence>
<dbReference type="Pfam" id="PF12832">
    <property type="entry name" value="MFS_1_like"/>
    <property type="match status" value="1"/>
</dbReference>
<dbReference type="SUPFAM" id="SSF103473">
    <property type="entry name" value="MFS general substrate transporter"/>
    <property type="match status" value="1"/>
</dbReference>
<evidence type="ECO:0000256" key="5">
    <source>
        <dbReference type="ARBA" id="ARBA00023136"/>
    </source>
</evidence>
<feature type="transmembrane region" description="Helical" evidence="6">
    <location>
        <begin position="268"/>
        <end position="287"/>
    </location>
</feature>
<dbReference type="InterPro" id="IPR051717">
    <property type="entry name" value="MFS_MFSD6"/>
</dbReference>
<reference evidence="8 9" key="1">
    <citation type="submission" date="2021-06" db="EMBL/GenBank/DDBJ databases">
        <title>Caerostris darwini draft genome.</title>
        <authorList>
            <person name="Kono N."/>
            <person name="Arakawa K."/>
        </authorList>
    </citation>
    <scope>NUCLEOTIDE SEQUENCE [LARGE SCALE GENOMIC DNA]</scope>
</reference>
<dbReference type="PANTHER" id="PTHR16172">
    <property type="entry name" value="MAJOR FACILITATOR SUPERFAMILY DOMAIN-CONTAINING PROTEIN 6-LIKE"/>
    <property type="match status" value="1"/>
</dbReference>
<sequence>MSAANAIMTFYMVYLKYTGLTIREIFVMHTIAPVAQFLSTACLAVVTDKIGKENPILVLNLILSGAAMMAMVQIPCVNLPKIDVHDLSLNHYDGNMTLTTDETFMCETFDIEHCETKCLNWTNLTSRNNDPTNISIVKVENDFKNVNEMCSFYVNNSIQLLDLHQEKWNDSCKLSCWRTVHDCSSSAIERYLLVLMYGFLVVIFMVTYSNCYRFLDVTSAYLVKKHNADYGRIRFWGIVGALVGPSLAGLVVELSTNDGGRINYPACFYLYGVLCFLTASVVFKVDVRKFEEGTKLFKKTLTLAKSPDVFFFF</sequence>
<dbReference type="GO" id="GO:0016020">
    <property type="term" value="C:membrane"/>
    <property type="evidence" value="ECO:0007669"/>
    <property type="project" value="UniProtKB-SubCell"/>
</dbReference>
<organism evidence="8 9">
    <name type="scientific">Caerostris darwini</name>
    <dbReference type="NCBI Taxonomy" id="1538125"/>
    <lineage>
        <taxon>Eukaryota</taxon>
        <taxon>Metazoa</taxon>
        <taxon>Ecdysozoa</taxon>
        <taxon>Arthropoda</taxon>
        <taxon>Chelicerata</taxon>
        <taxon>Arachnida</taxon>
        <taxon>Araneae</taxon>
        <taxon>Araneomorphae</taxon>
        <taxon>Entelegynae</taxon>
        <taxon>Araneoidea</taxon>
        <taxon>Araneidae</taxon>
        <taxon>Caerostris</taxon>
    </lineage>
</organism>
<keyword evidence="9" id="KW-1185">Reference proteome</keyword>
<evidence type="ECO:0000256" key="2">
    <source>
        <dbReference type="ARBA" id="ARBA00005241"/>
    </source>
</evidence>
<feature type="domain" description="Major facilitator superfamily associated" evidence="7">
    <location>
        <begin position="5"/>
        <end position="298"/>
    </location>
</feature>
<protein>
    <submittedName>
        <fullName evidence="8">MFS_1_like domain-containing protein</fullName>
    </submittedName>
</protein>